<reference evidence="10 11" key="1">
    <citation type="submission" date="2018-11" db="EMBL/GenBank/DDBJ databases">
        <authorList>
            <person name="Mardanov A.V."/>
            <person name="Ravin N.V."/>
            <person name="Dedysh S.N."/>
        </authorList>
    </citation>
    <scope>NUCLEOTIDE SEQUENCE [LARGE SCALE GENOMIC DNA]</scope>
    <source>
        <strain evidence="10 11">AF10</strain>
    </source>
</reference>
<evidence type="ECO:0000256" key="6">
    <source>
        <dbReference type="ARBA" id="ARBA00022989"/>
    </source>
</evidence>
<feature type="transmembrane region" description="Helical" evidence="8">
    <location>
        <begin position="273"/>
        <end position="292"/>
    </location>
</feature>
<proteinExistence type="predicted"/>
<evidence type="ECO:0000313" key="10">
    <source>
        <dbReference type="EMBL" id="RXH55248.1"/>
    </source>
</evidence>
<protein>
    <recommendedName>
        <fullName evidence="9">Glycosyltransferase RgtA/B/C/D-like domain-containing protein</fullName>
    </recommendedName>
</protein>
<feature type="transmembrane region" description="Helical" evidence="8">
    <location>
        <begin position="113"/>
        <end position="131"/>
    </location>
</feature>
<feature type="transmembrane region" description="Helical" evidence="8">
    <location>
        <begin position="358"/>
        <end position="381"/>
    </location>
</feature>
<dbReference type="GO" id="GO:0009103">
    <property type="term" value="P:lipopolysaccharide biosynthetic process"/>
    <property type="evidence" value="ECO:0007669"/>
    <property type="project" value="UniProtKB-ARBA"/>
</dbReference>
<dbReference type="OrthoDB" id="104411at2"/>
<evidence type="ECO:0000256" key="7">
    <source>
        <dbReference type="ARBA" id="ARBA00023136"/>
    </source>
</evidence>
<evidence type="ECO:0000256" key="2">
    <source>
        <dbReference type="ARBA" id="ARBA00022475"/>
    </source>
</evidence>
<gene>
    <name evidence="10" type="ORF">GRAN_4352</name>
</gene>
<feature type="transmembrane region" description="Helical" evidence="8">
    <location>
        <begin position="332"/>
        <end position="352"/>
    </location>
</feature>
<dbReference type="RefSeq" id="WP_128914896.1">
    <property type="nucleotide sequence ID" value="NZ_RDSM01000003.1"/>
</dbReference>
<evidence type="ECO:0000256" key="5">
    <source>
        <dbReference type="ARBA" id="ARBA00022692"/>
    </source>
</evidence>
<evidence type="ECO:0000313" key="11">
    <source>
        <dbReference type="Proteomes" id="UP000289437"/>
    </source>
</evidence>
<dbReference type="EMBL" id="RDSM01000003">
    <property type="protein sequence ID" value="RXH55248.1"/>
    <property type="molecule type" value="Genomic_DNA"/>
</dbReference>
<dbReference type="GO" id="GO:0005886">
    <property type="term" value="C:plasma membrane"/>
    <property type="evidence" value="ECO:0007669"/>
    <property type="project" value="UniProtKB-SubCell"/>
</dbReference>
<feature type="domain" description="Glycosyltransferase RgtA/B/C/D-like" evidence="9">
    <location>
        <begin position="66"/>
        <end position="225"/>
    </location>
</feature>
<reference evidence="11" key="2">
    <citation type="submission" date="2019-02" db="EMBL/GenBank/DDBJ databases">
        <title>Granulicella sibirica sp. nov., a psychrotolerant acidobacterium isolated from an organic soil layer in forested tundra, West Siberia.</title>
        <authorList>
            <person name="Oshkin I.Y."/>
            <person name="Kulichevskaya I.S."/>
            <person name="Rijpstra W.I.C."/>
            <person name="Sinninghe Damste J.S."/>
            <person name="Rakitin A.L."/>
            <person name="Ravin N.V."/>
            <person name="Dedysh S.N."/>
        </authorList>
    </citation>
    <scope>NUCLEOTIDE SEQUENCE [LARGE SCALE GENOMIC DNA]</scope>
    <source>
        <strain evidence="11">AF10</strain>
    </source>
</reference>
<keyword evidence="2" id="KW-1003">Cell membrane</keyword>
<evidence type="ECO:0000256" key="1">
    <source>
        <dbReference type="ARBA" id="ARBA00004651"/>
    </source>
</evidence>
<dbReference type="InterPro" id="IPR050297">
    <property type="entry name" value="LipidA_mod_glycosyltrf_83"/>
</dbReference>
<keyword evidence="3" id="KW-0328">Glycosyltransferase</keyword>
<feature type="transmembrane region" description="Helical" evidence="8">
    <location>
        <begin position="167"/>
        <end position="192"/>
    </location>
</feature>
<comment type="caution">
    <text evidence="10">The sequence shown here is derived from an EMBL/GenBank/DDBJ whole genome shotgun (WGS) entry which is preliminary data.</text>
</comment>
<keyword evidence="7 8" id="KW-0472">Membrane</keyword>
<dbReference type="AlphaFoldDB" id="A0A4Q0T012"/>
<keyword evidence="6 8" id="KW-1133">Transmembrane helix</keyword>
<dbReference type="GO" id="GO:0016763">
    <property type="term" value="F:pentosyltransferase activity"/>
    <property type="evidence" value="ECO:0007669"/>
    <property type="project" value="TreeGrafter"/>
</dbReference>
<dbReference type="Pfam" id="PF13231">
    <property type="entry name" value="PMT_2"/>
    <property type="match status" value="1"/>
</dbReference>
<keyword evidence="4" id="KW-0808">Transferase</keyword>
<feature type="transmembrane region" description="Helical" evidence="8">
    <location>
        <begin position="304"/>
        <end position="325"/>
    </location>
</feature>
<dbReference type="Proteomes" id="UP000289437">
    <property type="component" value="Unassembled WGS sequence"/>
</dbReference>
<feature type="transmembrane region" description="Helical" evidence="8">
    <location>
        <begin position="137"/>
        <end position="155"/>
    </location>
</feature>
<evidence type="ECO:0000256" key="8">
    <source>
        <dbReference type="SAM" id="Phobius"/>
    </source>
</evidence>
<evidence type="ECO:0000256" key="3">
    <source>
        <dbReference type="ARBA" id="ARBA00022676"/>
    </source>
</evidence>
<comment type="subcellular location">
    <subcellularLocation>
        <location evidence="1">Cell membrane</location>
        <topology evidence="1">Multi-pass membrane protein</topology>
    </subcellularLocation>
</comment>
<sequence>MDLAHEGRDGKLVERLVLLVSLIVLLMQSSVRPMEADEMYGYFTAAEPSAWAVLRTQMSAPISLDPPTYQLLSHGTMDVVGANSLGARLPSILGFLLMQWCLFVFVRRLAGVWAGWFAMIFPLATYTLHYAAQGRPYGWLLGMYGAALVCWQAAARREDEGIDEDRFWILVGLGAALVGAITSHFFGLLILIPICAAELARTFTRRKLDPGVLTAIAVGIASVATLLPFKAAVTIYREHYYTKMPGVRTVSLAYRRLFLEYPSSWGLGAQRNALIVLTAFVLGVFALAWLRFRKRPAGEPMADWVAVAVLAALPFFGYAFALVVTKTIEVRYVMPALLGLTILLALGLQPIFQKPAGAKIALGTVVVAAMVSIGGIGLMDLAARTALRQEMAHISDSGNGETLYTVDMGKFVTHWFYADDALRGRLTYVYSQEREIALMDHDVNYLTAIFMSKMAPTVRVASYEQFLEDSSDGTASLVVVYPDSGWDWMPRELRESSASVTPLGTALGGSLERVVVR</sequence>
<dbReference type="InterPro" id="IPR038731">
    <property type="entry name" value="RgtA/B/C-like"/>
</dbReference>
<evidence type="ECO:0000256" key="4">
    <source>
        <dbReference type="ARBA" id="ARBA00022679"/>
    </source>
</evidence>
<accession>A0A4Q0T012</accession>
<organism evidence="10 11">
    <name type="scientific">Granulicella sibirica</name>
    <dbReference type="NCBI Taxonomy" id="2479048"/>
    <lineage>
        <taxon>Bacteria</taxon>
        <taxon>Pseudomonadati</taxon>
        <taxon>Acidobacteriota</taxon>
        <taxon>Terriglobia</taxon>
        <taxon>Terriglobales</taxon>
        <taxon>Acidobacteriaceae</taxon>
        <taxon>Granulicella</taxon>
    </lineage>
</organism>
<keyword evidence="11" id="KW-1185">Reference proteome</keyword>
<dbReference type="PANTHER" id="PTHR33908:SF3">
    <property type="entry name" value="UNDECAPRENYL PHOSPHATE-ALPHA-4-AMINO-4-DEOXY-L-ARABINOSE ARABINOSYL TRANSFERASE"/>
    <property type="match status" value="1"/>
</dbReference>
<evidence type="ECO:0000259" key="9">
    <source>
        <dbReference type="Pfam" id="PF13231"/>
    </source>
</evidence>
<feature type="transmembrane region" description="Helical" evidence="8">
    <location>
        <begin position="87"/>
        <end position="106"/>
    </location>
</feature>
<dbReference type="GO" id="GO:0010041">
    <property type="term" value="P:response to iron(III) ion"/>
    <property type="evidence" value="ECO:0007669"/>
    <property type="project" value="TreeGrafter"/>
</dbReference>
<feature type="transmembrane region" description="Helical" evidence="8">
    <location>
        <begin position="12"/>
        <end position="31"/>
    </location>
</feature>
<name>A0A4Q0T012_9BACT</name>
<keyword evidence="5 8" id="KW-0812">Transmembrane</keyword>
<feature type="transmembrane region" description="Helical" evidence="8">
    <location>
        <begin position="212"/>
        <end position="236"/>
    </location>
</feature>
<dbReference type="PANTHER" id="PTHR33908">
    <property type="entry name" value="MANNOSYLTRANSFERASE YKCB-RELATED"/>
    <property type="match status" value="1"/>
</dbReference>